<dbReference type="Gene3D" id="1.10.10.10">
    <property type="entry name" value="Winged helix-like DNA-binding domain superfamily/Winged helix DNA-binding domain"/>
    <property type="match status" value="1"/>
</dbReference>
<proteinExistence type="inferred from homology"/>
<keyword evidence="3" id="KW-0731">Sigma factor</keyword>
<keyword evidence="9" id="KW-1185">Reference proteome</keyword>
<dbReference type="InterPro" id="IPR013324">
    <property type="entry name" value="RNA_pol_sigma_r3/r4-like"/>
</dbReference>
<evidence type="ECO:0000313" key="9">
    <source>
        <dbReference type="Proteomes" id="UP000076935"/>
    </source>
</evidence>
<dbReference type="InterPro" id="IPR013325">
    <property type="entry name" value="RNA_pol_sigma_r2"/>
</dbReference>
<dbReference type="InterPro" id="IPR014284">
    <property type="entry name" value="RNA_pol_sigma-70_dom"/>
</dbReference>
<dbReference type="RefSeq" id="WP_063965345.1">
    <property type="nucleotide sequence ID" value="NZ_JBCNAN010000002.1"/>
</dbReference>
<dbReference type="InterPro" id="IPR007627">
    <property type="entry name" value="RNA_pol_sigma70_r2"/>
</dbReference>
<keyword evidence="2" id="KW-0805">Transcription regulation</keyword>
<organism evidence="8 9">
    <name type="scientific">Domibacillus aminovorans</name>
    <dbReference type="NCBI Taxonomy" id="29332"/>
    <lineage>
        <taxon>Bacteria</taxon>
        <taxon>Bacillati</taxon>
        <taxon>Bacillota</taxon>
        <taxon>Bacilli</taxon>
        <taxon>Bacillales</taxon>
        <taxon>Bacillaceae</taxon>
        <taxon>Domibacillus</taxon>
    </lineage>
</organism>
<evidence type="ECO:0000256" key="1">
    <source>
        <dbReference type="ARBA" id="ARBA00010641"/>
    </source>
</evidence>
<evidence type="ECO:0000256" key="2">
    <source>
        <dbReference type="ARBA" id="ARBA00023015"/>
    </source>
</evidence>
<dbReference type="SUPFAM" id="SSF88946">
    <property type="entry name" value="Sigma2 domain of RNA polymerase sigma factors"/>
    <property type="match status" value="1"/>
</dbReference>
<dbReference type="PANTHER" id="PTHR43133:SF8">
    <property type="entry name" value="RNA POLYMERASE SIGMA FACTOR HI_1459-RELATED"/>
    <property type="match status" value="1"/>
</dbReference>
<evidence type="ECO:0000256" key="5">
    <source>
        <dbReference type="ARBA" id="ARBA00023163"/>
    </source>
</evidence>
<dbReference type="PANTHER" id="PTHR43133">
    <property type="entry name" value="RNA POLYMERASE ECF-TYPE SIGMA FACTO"/>
    <property type="match status" value="1"/>
</dbReference>
<dbReference type="Proteomes" id="UP000076935">
    <property type="component" value="Unassembled WGS sequence"/>
</dbReference>
<protein>
    <recommendedName>
        <fullName evidence="10">RNA polymerase subunit sigma-70</fullName>
    </recommendedName>
</protein>
<dbReference type="SUPFAM" id="SSF88659">
    <property type="entry name" value="Sigma3 and sigma4 domains of RNA polymerase sigma factors"/>
    <property type="match status" value="1"/>
</dbReference>
<dbReference type="Pfam" id="PF04542">
    <property type="entry name" value="Sigma70_r2"/>
    <property type="match status" value="1"/>
</dbReference>
<keyword evidence="5" id="KW-0804">Transcription</keyword>
<evidence type="ECO:0000256" key="3">
    <source>
        <dbReference type="ARBA" id="ARBA00023082"/>
    </source>
</evidence>
<dbReference type="NCBIfam" id="TIGR02937">
    <property type="entry name" value="sigma70-ECF"/>
    <property type="match status" value="1"/>
</dbReference>
<dbReference type="Gene3D" id="1.10.1740.10">
    <property type="match status" value="1"/>
</dbReference>
<dbReference type="InterPro" id="IPR036388">
    <property type="entry name" value="WH-like_DNA-bd_sf"/>
</dbReference>
<sequence>MWPLVQNTPTEAKENFENAVQPYIGDLKNYCCSLMKSTWDGEDLMQETLAKAYKRWSTTLNPVSKAYLFRIARNTWIDGNRKRKPNEDFNQDISELTEGKATNSDALMDAMQLLLQELSPKQRIAMLLVDGLDYTTQESAKMMGTSEGAVKAVLHRARRKLKQVRNHAVIYSEDDNVTTYITAFQNGKPETLVDLFQKEIREPRMTVTSDQSGSNPQLTIQPIIGSGTSYVLVKLRTKSGNSVFMPFYRSEWLTLFTQLTEKLSFAA</sequence>
<dbReference type="AlphaFoldDB" id="A0A177L6U4"/>
<gene>
    <name evidence="8" type="ORF">AWH49_12750</name>
</gene>
<dbReference type="GO" id="GO:0006352">
    <property type="term" value="P:DNA-templated transcription initiation"/>
    <property type="evidence" value="ECO:0007669"/>
    <property type="project" value="InterPro"/>
</dbReference>
<dbReference type="InterPro" id="IPR013249">
    <property type="entry name" value="RNA_pol_sigma70_r4_t2"/>
</dbReference>
<keyword evidence="4" id="KW-0238">DNA-binding</keyword>
<dbReference type="EMBL" id="LQWY01000019">
    <property type="protein sequence ID" value="OAH61469.1"/>
    <property type="molecule type" value="Genomic_DNA"/>
</dbReference>
<dbReference type="GO" id="GO:0003677">
    <property type="term" value="F:DNA binding"/>
    <property type="evidence" value="ECO:0007669"/>
    <property type="project" value="UniProtKB-KW"/>
</dbReference>
<dbReference type="InterPro" id="IPR039425">
    <property type="entry name" value="RNA_pol_sigma-70-like"/>
</dbReference>
<feature type="domain" description="RNA polymerase sigma factor 70 region 4 type 2" evidence="7">
    <location>
        <begin position="110"/>
        <end position="161"/>
    </location>
</feature>
<evidence type="ECO:0000259" key="7">
    <source>
        <dbReference type="Pfam" id="PF08281"/>
    </source>
</evidence>
<reference evidence="8 9" key="1">
    <citation type="submission" date="2016-01" db="EMBL/GenBank/DDBJ databases">
        <title>Investigation of taxonomic status of Bacillus aminovorans.</title>
        <authorList>
            <person name="Verma A."/>
            <person name="Pal Y."/>
            <person name="Krishnamurthi S."/>
        </authorList>
    </citation>
    <scope>NUCLEOTIDE SEQUENCE [LARGE SCALE GENOMIC DNA]</scope>
    <source>
        <strain evidence="8 9">DSM 1314</strain>
    </source>
</reference>
<comment type="caution">
    <text evidence="8">The sequence shown here is derived from an EMBL/GenBank/DDBJ whole genome shotgun (WGS) entry which is preliminary data.</text>
</comment>
<evidence type="ECO:0000256" key="4">
    <source>
        <dbReference type="ARBA" id="ARBA00023125"/>
    </source>
</evidence>
<feature type="domain" description="RNA polymerase sigma-70 region 2" evidence="6">
    <location>
        <begin position="20"/>
        <end position="84"/>
    </location>
</feature>
<evidence type="ECO:0000259" key="6">
    <source>
        <dbReference type="Pfam" id="PF04542"/>
    </source>
</evidence>
<dbReference type="Pfam" id="PF08281">
    <property type="entry name" value="Sigma70_r4_2"/>
    <property type="match status" value="1"/>
</dbReference>
<name>A0A177L6U4_9BACI</name>
<dbReference type="CDD" id="cd06171">
    <property type="entry name" value="Sigma70_r4"/>
    <property type="match status" value="1"/>
</dbReference>
<comment type="similarity">
    <text evidence="1">Belongs to the sigma-70 factor family. ECF subfamily.</text>
</comment>
<dbReference type="GO" id="GO:0016987">
    <property type="term" value="F:sigma factor activity"/>
    <property type="evidence" value="ECO:0007669"/>
    <property type="project" value="UniProtKB-KW"/>
</dbReference>
<evidence type="ECO:0000313" key="8">
    <source>
        <dbReference type="EMBL" id="OAH61469.1"/>
    </source>
</evidence>
<accession>A0A177L6U4</accession>
<evidence type="ECO:0008006" key="10">
    <source>
        <dbReference type="Google" id="ProtNLM"/>
    </source>
</evidence>